<dbReference type="EMBL" id="UYRR01020468">
    <property type="protein sequence ID" value="VDK30474.1"/>
    <property type="molecule type" value="Genomic_DNA"/>
</dbReference>
<evidence type="ECO:0000313" key="3">
    <source>
        <dbReference type="Proteomes" id="UP000267096"/>
    </source>
</evidence>
<organism evidence="4">
    <name type="scientific">Anisakis simplex</name>
    <name type="common">Herring worm</name>
    <dbReference type="NCBI Taxonomy" id="6269"/>
    <lineage>
        <taxon>Eukaryota</taxon>
        <taxon>Metazoa</taxon>
        <taxon>Ecdysozoa</taxon>
        <taxon>Nematoda</taxon>
        <taxon>Chromadorea</taxon>
        <taxon>Rhabditida</taxon>
        <taxon>Spirurina</taxon>
        <taxon>Ascaridomorpha</taxon>
        <taxon>Ascaridoidea</taxon>
        <taxon>Anisakidae</taxon>
        <taxon>Anisakis</taxon>
        <taxon>Anisakis simplex complex</taxon>
    </lineage>
</organism>
<name>A0A0M3JKN4_ANISI</name>
<dbReference type="AlphaFoldDB" id="A0A0M3JKN4"/>
<feature type="compositionally biased region" description="Polar residues" evidence="1">
    <location>
        <begin position="28"/>
        <end position="50"/>
    </location>
</feature>
<evidence type="ECO:0000256" key="1">
    <source>
        <dbReference type="SAM" id="MobiDB-lite"/>
    </source>
</evidence>
<accession>A0A0M3JKN4</accession>
<evidence type="ECO:0000313" key="2">
    <source>
        <dbReference type="EMBL" id="VDK30474.1"/>
    </source>
</evidence>
<evidence type="ECO:0000313" key="4">
    <source>
        <dbReference type="WBParaSite" id="ASIM_0000821001-mRNA-1"/>
    </source>
</evidence>
<gene>
    <name evidence="2" type="ORF">ASIM_LOCUS7968</name>
</gene>
<keyword evidence="3" id="KW-1185">Reference proteome</keyword>
<reference evidence="4" key="1">
    <citation type="submission" date="2017-02" db="UniProtKB">
        <authorList>
            <consortium name="WormBaseParasite"/>
        </authorList>
    </citation>
    <scope>IDENTIFICATION</scope>
</reference>
<protein>
    <submittedName>
        <fullName evidence="2 4">Uncharacterized protein</fullName>
    </submittedName>
</protein>
<feature type="region of interest" description="Disordered" evidence="1">
    <location>
        <begin position="1"/>
        <end position="68"/>
    </location>
</feature>
<proteinExistence type="predicted"/>
<dbReference type="WBParaSite" id="ASIM_0000821001-mRNA-1">
    <property type="protein sequence ID" value="ASIM_0000821001-mRNA-1"/>
    <property type="gene ID" value="ASIM_0000821001"/>
</dbReference>
<reference evidence="2 3" key="2">
    <citation type="submission" date="2018-11" db="EMBL/GenBank/DDBJ databases">
        <authorList>
            <consortium name="Pathogen Informatics"/>
        </authorList>
    </citation>
    <scope>NUCLEOTIDE SEQUENCE [LARGE SCALE GENOMIC DNA]</scope>
</reference>
<sequence length="100" mass="11034">MASTSNAVLADSSAPLSPCPRLSCDQRMPSTSTASMDPNRTSGGSNHTVASLSQSSSSKQSDEAWHDESTFKLRRKDLDFEETLAHSPRDGKIIYEYYFR</sequence>
<dbReference type="Proteomes" id="UP000267096">
    <property type="component" value="Unassembled WGS sequence"/>
</dbReference>